<keyword evidence="2" id="KW-1185">Reference proteome</keyword>
<sequence>MAALRGYAAFSDDLRELRRQGLGWFCYRAAEGSLDTALRRLGQDHLLQR</sequence>
<name>A0ABY7SW98_9RHOB</name>
<dbReference type="RefSeq" id="WP_272858729.1">
    <property type="nucleotide sequence ID" value="NZ_CP067134.1"/>
</dbReference>
<accession>A0ABY7SW98</accession>
<gene>
    <name evidence="1" type="ORF">JHW45_16745</name>
</gene>
<dbReference type="Proteomes" id="UP001218412">
    <property type="component" value="Chromosome"/>
</dbReference>
<evidence type="ECO:0000313" key="1">
    <source>
        <dbReference type="EMBL" id="WCR10662.1"/>
    </source>
</evidence>
<organism evidence="1 2">
    <name type="scientific">Paracoccus stylophorae</name>
    <dbReference type="NCBI Taxonomy" id="659350"/>
    <lineage>
        <taxon>Bacteria</taxon>
        <taxon>Pseudomonadati</taxon>
        <taxon>Pseudomonadota</taxon>
        <taxon>Alphaproteobacteria</taxon>
        <taxon>Rhodobacterales</taxon>
        <taxon>Paracoccaceae</taxon>
        <taxon>Paracoccus</taxon>
    </lineage>
</organism>
<proteinExistence type="predicted"/>
<evidence type="ECO:0000313" key="2">
    <source>
        <dbReference type="Proteomes" id="UP001218412"/>
    </source>
</evidence>
<protein>
    <submittedName>
        <fullName evidence="1">Uncharacterized protein</fullName>
    </submittedName>
</protein>
<reference evidence="1 2" key="1">
    <citation type="submission" date="2021-01" db="EMBL/GenBank/DDBJ databases">
        <title>Biogeographic distribution of Paracoccus.</title>
        <authorList>
            <person name="Hollensteiner J."/>
            <person name="Leineberger J."/>
            <person name="Brinkhoff T."/>
            <person name="Daniel R."/>
        </authorList>
    </citation>
    <scope>NUCLEOTIDE SEQUENCE [LARGE SCALE GENOMIC DNA]</scope>
    <source>
        <strain evidence="1 2">LMG25392</strain>
    </source>
</reference>
<dbReference type="EMBL" id="CP067134">
    <property type="protein sequence ID" value="WCR10662.1"/>
    <property type="molecule type" value="Genomic_DNA"/>
</dbReference>